<keyword evidence="4" id="KW-1185">Reference proteome</keyword>
<dbReference type="Proteomes" id="UP000317365">
    <property type="component" value="Chromosome"/>
</dbReference>
<dbReference type="PANTHER" id="PTHR22911:SF79">
    <property type="entry name" value="MOBA-LIKE NTP TRANSFERASE DOMAIN-CONTAINING PROTEIN"/>
    <property type="match status" value="1"/>
</dbReference>
<sequence>MAKLLAALGLVANAFAWGVSWWPFRELQALGVHPLWATALIYCIALVSLAVVRPRAWQPMLKTPLLWCLLLSAGLTNVGFNWAVTVGDVVRVVLLFYLMPAWVVLLAWPILGERPSAASVGRLLLALLGVVIVLKKPGTDWPVPESLPDWLALMGGFSFALTNVLLRKLHAAPPAAHMLAMFGGGAVMATLAAVLGLQTGMVSALPSLAGPWLLWLCGMAVLILAGNLGLQYGASRLPANVTSIVMLTEIVFASVSAVLLGAAQWDARTLLGGGLVVMAALLSALPSANDKALHS</sequence>
<gene>
    <name evidence="3" type="ORF">EXZ61_20935</name>
</gene>
<protein>
    <submittedName>
        <fullName evidence="3">DMT family transporter</fullName>
    </submittedName>
</protein>
<feature type="transmembrane region" description="Helical" evidence="1">
    <location>
        <begin position="178"/>
        <end position="200"/>
    </location>
</feature>
<evidence type="ECO:0000313" key="4">
    <source>
        <dbReference type="Proteomes" id="UP000317365"/>
    </source>
</evidence>
<keyword evidence="1" id="KW-1133">Transmembrane helix</keyword>
<dbReference type="AlphaFoldDB" id="A0A515EV49"/>
<reference evidence="4" key="2">
    <citation type="journal article" date="2020" name="Int. J. Syst. Evol. Microbiol.">
        <title>Genomic insights into a novel species Rhodoferax aquaticus sp. nov., isolated from freshwater.</title>
        <authorList>
            <person name="Li T."/>
            <person name="Zhuo Y."/>
            <person name="Jin C.Z."/>
            <person name="Wu X."/>
            <person name="Ko S.R."/>
            <person name="Jin F.J."/>
            <person name="Ahn C.Y."/>
            <person name="Oh H.M."/>
            <person name="Lee H.G."/>
            <person name="Jin L."/>
        </authorList>
    </citation>
    <scope>NUCLEOTIDE SEQUENCE [LARGE SCALE GENOMIC DNA]</scope>
    <source>
        <strain evidence="4">Gr-4</strain>
    </source>
</reference>
<dbReference type="PANTHER" id="PTHR22911">
    <property type="entry name" value="ACYL-MALONYL CONDENSING ENZYME-RELATED"/>
    <property type="match status" value="1"/>
</dbReference>
<dbReference type="InterPro" id="IPR037185">
    <property type="entry name" value="EmrE-like"/>
</dbReference>
<keyword evidence="1" id="KW-0812">Transmembrane</keyword>
<feature type="transmembrane region" description="Helical" evidence="1">
    <location>
        <begin position="150"/>
        <end position="166"/>
    </location>
</feature>
<feature type="transmembrane region" description="Helical" evidence="1">
    <location>
        <begin position="89"/>
        <end position="108"/>
    </location>
</feature>
<keyword evidence="1" id="KW-0472">Membrane</keyword>
<feature type="transmembrane region" description="Helical" evidence="1">
    <location>
        <begin position="244"/>
        <end position="263"/>
    </location>
</feature>
<feature type="transmembrane region" description="Helical" evidence="1">
    <location>
        <begin position="32"/>
        <end position="52"/>
    </location>
</feature>
<dbReference type="SUPFAM" id="SSF103481">
    <property type="entry name" value="Multidrug resistance efflux transporter EmrE"/>
    <property type="match status" value="2"/>
</dbReference>
<accession>A0A515EV49</accession>
<evidence type="ECO:0000259" key="2">
    <source>
        <dbReference type="Pfam" id="PF00892"/>
    </source>
</evidence>
<reference evidence="4" key="1">
    <citation type="submission" date="2019-02" db="EMBL/GenBank/DDBJ databases">
        <title>Complete genome sequence of Rhodoferax sp. Gr-4.</title>
        <authorList>
            <person name="Jin L."/>
        </authorList>
    </citation>
    <scope>NUCLEOTIDE SEQUENCE [LARGE SCALE GENOMIC DNA]</scope>
    <source>
        <strain evidence="4">Gr-4</strain>
    </source>
</reference>
<dbReference type="InterPro" id="IPR000620">
    <property type="entry name" value="EamA_dom"/>
</dbReference>
<evidence type="ECO:0000313" key="3">
    <source>
        <dbReference type="EMBL" id="QDL56423.1"/>
    </source>
</evidence>
<dbReference type="EMBL" id="CP036282">
    <property type="protein sequence ID" value="QDL56423.1"/>
    <property type="molecule type" value="Genomic_DNA"/>
</dbReference>
<evidence type="ECO:0000256" key="1">
    <source>
        <dbReference type="SAM" id="Phobius"/>
    </source>
</evidence>
<dbReference type="KEGG" id="rhg:EXZ61_20935"/>
<feature type="transmembrane region" description="Helical" evidence="1">
    <location>
        <begin position="64"/>
        <end position="83"/>
    </location>
</feature>
<proteinExistence type="predicted"/>
<name>A0A515EV49_9BURK</name>
<dbReference type="GO" id="GO:0016020">
    <property type="term" value="C:membrane"/>
    <property type="evidence" value="ECO:0007669"/>
    <property type="project" value="InterPro"/>
</dbReference>
<feature type="domain" description="EamA" evidence="2">
    <location>
        <begin position="6"/>
        <end position="134"/>
    </location>
</feature>
<dbReference type="Pfam" id="PF00892">
    <property type="entry name" value="EamA"/>
    <property type="match status" value="1"/>
</dbReference>
<feature type="transmembrane region" description="Helical" evidence="1">
    <location>
        <begin position="120"/>
        <end position="138"/>
    </location>
</feature>
<dbReference type="RefSeq" id="WP_142813858.1">
    <property type="nucleotide sequence ID" value="NZ_CP036282.1"/>
</dbReference>
<organism evidence="3 4">
    <name type="scientific">Rhodoferax aquaticus</name>
    <dbReference type="NCBI Taxonomy" id="2527691"/>
    <lineage>
        <taxon>Bacteria</taxon>
        <taxon>Pseudomonadati</taxon>
        <taxon>Pseudomonadota</taxon>
        <taxon>Betaproteobacteria</taxon>
        <taxon>Burkholderiales</taxon>
        <taxon>Comamonadaceae</taxon>
        <taxon>Rhodoferax</taxon>
    </lineage>
</organism>
<feature type="transmembrane region" description="Helical" evidence="1">
    <location>
        <begin position="269"/>
        <end position="288"/>
    </location>
</feature>
<feature type="transmembrane region" description="Helical" evidence="1">
    <location>
        <begin position="212"/>
        <end position="232"/>
    </location>
</feature>